<proteinExistence type="predicted"/>
<evidence type="ECO:0000313" key="1">
    <source>
        <dbReference type="EMBL" id="MBB6509524.1"/>
    </source>
</evidence>
<protein>
    <submittedName>
        <fullName evidence="1">Uncharacterized protein</fullName>
    </submittedName>
</protein>
<dbReference type="Proteomes" id="UP000585437">
    <property type="component" value="Unassembled WGS sequence"/>
</dbReference>
<dbReference type="EMBL" id="JACHBU010000005">
    <property type="protein sequence ID" value="MBB6509524.1"/>
    <property type="molecule type" value="Genomic_DNA"/>
</dbReference>
<organism evidence="1 2">
    <name type="scientific">Rhizobium soli</name>
    <dbReference type="NCBI Taxonomy" id="424798"/>
    <lineage>
        <taxon>Bacteria</taxon>
        <taxon>Pseudomonadati</taxon>
        <taxon>Pseudomonadota</taxon>
        <taxon>Alphaproteobacteria</taxon>
        <taxon>Hyphomicrobiales</taxon>
        <taxon>Rhizobiaceae</taxon>
        <taxon>Rhizobium/Agrobacterium group</taxon>
        <taxon>Rhizobium</taxon>
    </lineage>
</organism>
<comment type="caution">
    <text evidence="1">The sequence shown here is derived from an EMBL/GenBank/DDBJ whole genome shotgun (WGS) entry which is preliminary data.</text>
</comment>
<keyword evidence="2" id="KW-1185">Reference proteome</keyword>
<reference evidence="1 2" key="1">
    <citation type="submission" date="2020-08" db="EMBL/GenBank/DDBJ databases">
        <title>The Agave Microbiome: Exploring the role of microbial communities in plant adaptations to desert environments.</title>
        <authorList>
            <person name="Partida-Martinez L.P."/>
        </authorList>
    </citation>
    <scope>NUCLEOTIDE SEQUENCE [LARGE SCALE GENOMIC DNA]</scope>
    <source>
        <strain evidence="1 2">AS3.12</strain>
    </source>
</reference>
<gene>
    <name evidence="1" type="ORF">F4695_002892</name>
</gene>
<name>A0A7X0MSB7_9HYPH</name>
<sequence length="148" mass="16296">MLGDKIDKGQDGAPHGVEAWIWRETITVKDEDVSNISPIGSRETVAESFENRSAEQQSWLVLLMENPSSDDLLLSGLHLYLDQASEGRFLNSLKLEKSGGWLGNAAPARLQIRIAEAAKSSQHPAYQAFKKGLDQSGGFERAYPKARV</sequence>
<dbReference type="AlphaFoldDB" id="A0A7X0MSB7"/>
<accession>A0A7X0MSB7</accession>
<evidence type="ECO:0000313" key="2">
    <source>
        <dbReference type="Proteomes" id="UP000585437"/>
    </source>
</evidence>